<dbReference type="AlphaFoldDB" id="A0A927F0L5"/>
<evidence type="ECO:0000256" key="2">
    <source>
        <dbReference type="SAM" id="Phobius"/>
    </source>
</evidence>
<feature type="transmembrane region" description="Helical" evidence="2">
    <location>
        <begin position="162"/>
        <end position="180"/>
    </location>
</feature>
<keyword evidence="2" id="KW-0472">Membrane</keyword>
<feature type="transmembrane region" description="Helical" evidence="2">
    <location>
        <begin position="135"/>
        <end position="156"/>
    </location>
</feature>
<gene>
    <name evidence="3" type="ORF">IF129_17880</name>
</gene>
<comment type="caution">
    <text evidence="3">The sequence shown here is derived from an EMBL/GenBank/DDBJ whole genome shotgun (WGS) entry which is preliminary data.</text>
</comment>
<proteinExistence type="predicted"/>
<accession>A0A927F0L5</accession>
<keyword evidence="4" id="KW-1185">Reference proteome</keyword>
<evidence type="ECO:0000256" key="1">
    <source>
        <dbReference type="SAM" id="MobiDB-lite"/>
    </source>
</evidence>
<keyword evidence="2" id="KW-1133">Transmembrane helix</keyword>
<name>A0A927F0L5_9ACTN</name>
<dbReference type="EMBL" id="JACXYU010000009">
    <property type="protein sequence ID" value="MBD3933414.1"/>
    <property type="molecule type" value="Genomic_DNA"/>
</dbReference>
<organism evidence="3 4">
    <name type="scientific">Streptomyces chumphonensis</name>
    <dbReference type="NCBI Taxonomy" id="1214925"/>
    <lineage>
        <taxon>Bacteria</taxon>
        <taxon>Bacillati</taxon>
        <taxon>Actinomycetota</taxon>
        <taxon>Actinomycetes</taxon>
        <taxon>Kitasatosporales</taxon>
        <taxon>Streptomycetaceae</taxon>
        <taxon>Streptomyces</taxon>
    </lineage>
</organism>
<evidence type="ECO:0000313" key="4">
    <source>
        <dbReference type="Proteomes" id="UP000632289"/>
    </source>
</evidence>
<feature type="region of interest" description="Disordered" evidence="1">
    <location>
        <begin position="470"/>
        <end position="525"/>
    </location>
</feature>
<reference evidence="3" key="1">
    <citation type="submission" date="2020-09" db="EMBL/GenBank/DDBJ databases">
        <title>Secondary metabolite and genome analysis of marine Streptomyces chumphonensis KK1-2T.</title>
        <authorList>
            <person name="Phongsopitanun W."/>
            <person name="Kanchanasin P."/>
            <person name="Pittayakhajonwut P."/>
            <person name="Suwanborirux K."/>
            <person name="Tanasupawat S."/>
        </authorList>
    </citation>
    <scope>NUCLEOTIDE SEQUENCE</scope>
    <source>
        <strain evidence="3">KK1-2</strain>
    </source>
</reference>
<feature type="transmembrane region" description="Helical" evidence="2">
    <location>
        <begin position="414"/>
        <end position="437"/>
    </location>
</feature>
<sequence>MLHSPLRFPLCAGIAAGVLMAVRLFVPSPVGLADNGDGFRRMCSLDLVTQVPPGVPQWLEFAHFTYTHAPKDGCDPDQVYRSSGTWLLRAAQPLDGLLGLPGVFDLRALAVLFCLLTAGAFAVFAAALRGGRVRRALVCSALFVVVGDSAFAGYAASPYGELAGLTGMLWALAGAVHLGGSPRARRWGLLACTAGAVLAVTAKTQTATMAVAFVVLLCLARVPVGRWSAGWRSRTAPLVAAALVCGAAVAEITAQPAEYRRINPTETAFVGLLPHSSDPRAAAVDLGLPADFARYAGRSWWAEEPPHGDPRWEAYEHRMTYPVIGAFLVTHPDVTARIAVGALDDFAAVTPDYLGSYPVDAGLPPGERESRLALFGLLVRDLGGGLTLGLVTVLGVTAVPWWRRTSDPRRRAWVAAVLCAAALTWTQFLTAVYGEAIENTKHLVFALCAAGLTLVLCAATVACAPGGRGGRIGPEADDATPGRPVDGGAGAGGRGGGAGGRGAPVTVSGRGPRRCGGSWPTRCVP</sequence>
<feature type="transmembrane region" description="Helical" evidence="2">
    <location>
        <begin position="108"/>
        <end position="128"/>
    </location>
</feature>
<feature type="transmembrane region" description="Helical" evidence="2">
    <location>
        <begin position="382"/>
        <end position="402"/>
    </location>
</feature>
<feature type="transmembrane region" description="Helical" evidence="2">
    <location>
        <begin position="443"/>
        <end position="464"/>
    </location>
</feature>
<dbReference type="Proteomes" id="UP000632289">
    <property type="component" value="Unassembled WGS sequence"/>
</dbReference>
<evidence type="ECO:0000313" key="3">
    <source>
        <dbReference type="EMBL" id="MBD3933414.1"/>
    </source>
</evidence>
<feature type="compositionally biased region" description="Gly residues" evidence="1">
    <location>
        <begin position="485"/>
        <end position="502"/>
    </location>
</feature>
<protein>
    <submittedName>
        <fullName evidence="3">Uncharacterized protein</fullName>
    </submittedName>
</protein>
<dbReference type="RefSeq" id="WP_191210695.1">
    <property type="nucleotide sequence ID" value="NZ_BAABKL010000050.1"/>
</dbReference>
<keyword evidence="2" id="KW-0812">Transmembrane</keyword>